<evidence type="ECO:0000256" key="1">
    <source>
        <dbReference type="SAM" id="MobiDB-lite"/>
    </source>
</evidence>
<reference evidence="2 3" key="1">
    <citation type="submission" date="2020-08" db="EMBL/GenBank/DDBJ databases">
        <title>Genomic Encyclopedia of Type Strains, Phase IV (KMG-IV): sequencing the most valuable type-strain genomes for metagenomic binning, comparative biology and taxonomic classification.</title>
        <authorList>
            <person name="Goeker M."/>
        </authorList>
    </citation>
    <scope>NUCLEOTIDE SEQUENCE [LARGE SCALE GENOMIC DNA]</scope>
    <source>
        <strain evidence="2 3">DSM 17328</strain>
    </source>
</reference>
<evidence type="ECO:0000313" key="3">
    <source>
        <dbReference type="Proteomes" id="UP000566324"/>
    </source>
</evidence>
<proteinExistence type="predicted"/>
<name>A0A7W7F5E8_9SPHN</name>
<evidence type="ECO:0000313" key="2">
    <source>
        <dbReference type="EMBL" id="MBB4631206.1"/>
    </source>
</evidence>
<keyword evidence="3" id="KW-1185">Reference proteome</keyword>
<dbReference type="AlphaFoldDB" id="A0A7W7F5E8"/>
<gene>
    <name evidence="2" type="ORF">GGQ98_000813</name>
</gene>
<feature type="region of interest" description="Disordered" evidence="1">
    <location>
        <begin position="246"/>
        <end position="265"/>
    </location>
</feature>
<comment type="caution">
    <text evidence="2">The sequence shown here is derived from an EMBL/GenBank/DDBJ whole genome shotgun (WGS) entry which is preliminary data.</text>
</comment>
<dbReference type="Pfam" id="PF13759">
    <property type="entry name" value="2OG-FeII_Oxy_5"/>
    <property type="match status" value="1"/>
</dbReference>
<dbReference type="Gene3D" id="2.60.120.620">
    <property type="entry name" value="q2cbj1_9rhob like domain"/>
    <property type="match status" value="1"/>
</dbReference>
<dbReference type="EMBL" id="JACHNZ010000006">
    <property type="protein sequence ID" value="MBB4631206.1"/>
    <property type="molecule type" value="Genomic_DNA"/>
</dbReference>
<sequence length="265" mass="30532">MTRIEFINRSSASNVASQVNLFAAPLLIFRWEEAEYWQAEILAAIETRRRASKGMQRTNIGGWHSKRDLPGWQDRATRMLTHWAAERVTDATAAWRQGESQPAPRQWRMDGWANINPPGGAYNRAHDHVMLNWNWSACYYVSGAPSTADQGGAIVFEDRWSGVQTLESATRRSFRYAPSDGELLMWPSWVSHSVEPHEGSADRVSIAMNFHSPWLERSRYWTHRPGFMWRNMPWLMRPLARLRGSWDQSPEGAPPGFDINIDETF</sequence>
<organism evidence="2 3">
    <name type="scientific">Sphingosinicella soli</name>
    <dbReference type="NCBI Taxonomy" id="333708"/>
    <lineage>
        <taxon>Bacteria</taxon>
        <taxon>Pseudomonadati</taxon>
        <taxon>Pseudomonadota</taxon>
        <taxon>Alphaproteobacteria</taxon>
        <taxon>Sphingomonadales</taxon>
        <taxon>Sphingosinicellaceae</taxon>
        <taxon>Sphingosinicella</taxon>
    </lineage>
</organism>
<dbReference type="Proteomes" id="UP000566324">
    <property type="component" value="Unassembled WGS sequence"/>
</dbReference>
<protein>
    <submittedName>
        <fullName evidence="2">Uncharacterized protein (TIGR02466 family)</fullName>
    </submittedName>
</protein>
<dbReference type="RefSeq" id="WP_184065450.1">
    <property type="nucleotide sequence ID" value="NZ_JACHNZ010000006.1"/>
</dbReference>
<dbReference type="InterPro" id="IPR012668">
    <property type="entry name" value="CHP02466"/>
</dbReference>
<accession>A0A7W7F5E8</accession>